<feature type="non-terminal residue" evidence="1">
    <location>
        <position position="1"/>
    </location>
</feature>
<comment type="caution">
    <text evidence="1">The sequence shown here is derived from an EMBL/GenBank/DDBJ whole genome shotgun (WGS) entry which is preliminary data.</text>
</comment>
<proteinExistence type="predicted"/>
<reference evidence="1" key="1">
    <citation type="journal article" date="2019" name="Sci. Rep.">
        <title>Draft genome of Tanacetum cinerariifolium, the natural source of mosquito coil.</title>
        <authorList>
            <person name="Yamashiro T."/>
            <person name="Shiraishi A."/>
            <person name="Satake H."/>
            <person name="Nakayama K."/>
        </authorList>
    </citation>
    <scope>NUCLEOTIDE SEQUENCE</scope>
</reference>
<evidence type="ECO:0000313" key="1">
    <source>
        <dbReference type="EMBL" id="GFD58342.1"/>
    </source>
</evidence>
<feature type="non-terminal residue" evidence="1">
    <location>
        <position position="85"/>
    </location>
</feature>
<sequence length="85" mass="9365">AAEALADELRLGAGDLYGAIAERLRVKHQLTIRILPVDVMPDLLRRLDLHARQLQLSETLDSASRTFAAAYQLAQIEARGEIDGL</sequence>
<dbReference type="EMBL" id="BKCJ011851747">
    <property type="protein sequence ID" value="GFD58342.1"/>
    <property type="molecule type" value="Genomic_DNA"/>
</dbReference>
<dbReference type="AlphaFoldDB" id="A0A699XE13"/>
<gene>
    <name evidence="1" type="ORF">Tci_930311</name>
</gene>
<accession>A0A699XE13</accession>
<name>A0A699XE13_TANCI</name>
<organism evidence="1">
    <name type="scientific">Tanacetum cinerariifolium</name>
    <name type="common">Dalmatian daisy</name>
    <name type="synonym">Chrysanthemum cinerariifolium</name>
    <dbReference type="NCBI Taxonomy" id="118510"/>
    <lineage>
        <taxon>Eukaryota</taxon>
        <taxon>Viridiplantae</taxon>
        <taxon>Streptophyta</taxon>
        <taxon>Embryophyta</taxon>
        <taxon>Tracheophyta</taxon>
        <taxon>Spermatophyta</taxon>
        <taxon>Magnoliopsida</taxon>
        <taxon>eudicotyledons</taxon>
        <taxon>Gunneridae</taxon>
        <taxon>Pentapetalae</taxon>
        <taxon>asterids</taxon>
        <taxon>campanulids</taxon>
        <taxon>Asterales</taxon>
        <taxon>Asteraceae</taxon>
        <taxon>Asteroideae</taxon>
        <taxon>Anthemideae</taxon>
        <taxon>Anthemidinae</taxon>
        <taxon>Tanacetum</taxon>
    </lineage>
</organism>
<protein>
    <submittedName>
        <fullName evidence="1">Uncharacterized protein</fullName>
    </submittedName>
</protein>